<dbReference type="InterPro" id="IPR000120">
    <property type="entry name" value="Amidase"/>
</dbReference>
<evidence type="ECO:0000313" key="4">
    <source>
        <dbReference type="Proteomes" id="UP000626220"/>
    </source>
</evidence>
<dbReference type="Pfam" id="PF21986">
    <property type="entry name" value="AH_C"/>
    <property type="match status" value="1"/>
</dbReference>
<dbReference type="Gene3D" id="3.90.1300.10">
    <property type="entry name" value="Amidase signature (AS) domain"/>
    <property type="match status" value="1"/>
</dbReference>
<dbReference type="Gene3D" id="1.20.58.1700">
    <property type="match status" value="1"/>
</dbReference>
<evidence type="ECO:0000259" key="2">
    <source>
        <dbReference type="Pfam" id="PF21986"/>
    </source>
</evidence>
<reference evidence="3" key="2">
    <citation type="submission" date="2020-09" db="EMBL/GenBank/DDBJ databases">
        <authorList>
            <person name="Sun Q."/>
            <person name="Kim S."/>
        </authorList>
    </citation>
    <scope>NUCLEOTIDE SEQUENCE</scope>
    <source>
        <strain evidence="3">KCTC 42650</strain>
    </source>
</reference>
<accession>A0A8J3GW62</accession>
<dbReference type="GO" id="GO:0016787">
    <property type="term" value="F:hydrolase activity"/>
    <property type="evidence" value="ECO:0007669"/>
    <property type="project" value="UniProtKB-KW"/>
</dbReference>
<feature type="domain" description="Allophanate hydrolase C-terminal" evidence="2">
    <location>
        <begin position="516"/>
        <end position="639"/>
    </location>
</feature>
<keyword evidence="3" id="KW-0378">Hydrolase</keyword>
<protein>
    <submittedName>
        <fullName evidence="3">Allophanate hydrolase</fullName>
    </submittedName>
</protein>
<dbReference type="InterPro" id="IPR053844">
    <property type="entry name" value="AH_C"/>
</dbReference>
<dbReference type="PANTHER" id="PTHR11895:SF169">
    <property type="entry name" value="GLUTAMYL-TRNA(GLN) AMIDOTRANSFERASE"/>
    <property type="match status" value="1"/>
</dbReference>
<organism evidence="3 4">
    <name type="scientific">Seohaeicola zhoushanensis</name>
    <dbReference type="NCBI Taxonomy" id="1569283"/>
    <lineage>
        <taxon>Bacteria</taxon>
        <taxon>Pseudomonadati</taxon>
        <taxon>Pseudomonadota</taxon>
        <taxon>Alphaproteobacteria</taxon>
        <taxon>Rhodobacterales</taxon>
        <taxon>Roseobacteraceae</taxon>
        <taxon>Seohaeicola</taxon>
    </lineage>
</organism>
<reference evidence="3" key="1">
    <citation type="journal article" date="2014" name="Int. J. Syst. Evol. Microbiol.">
        <title>Complete genome sequence of Corynebacterium casei LMG S-19264T (=DSM 44701T), isolated from a smear-ripened cheese.</title>
        <authorList>
            <consortium name="US DOE Joint Genome Institute (JGI-PGF)"/>
            <person name="Walter F."/>
            <person name="Albersmeier A."/>
            <person name="Kalinowski J."/>
            <person name="Ruckert C."/>
        </authorList>
    </citation>
    <scope>NUCLEOTIDE SEQUENCE</scope>
    <source>
        <strain evidence="3">KCTC 42650</strain>
    </source>
</reference>
<dbReference type="EMBL" id="BNCJ01000002">
    <property type="protein sequence ID" value="GHF42292.1"/>
    <property type="molecule type" value="Genomic_DNA"/>
</dbReference>
<dbReference type="SUPFAM" id="SSF75304">
    <property type="entry name" value="Amidase signature (AS) enzymes"/>
    <property type="match status" value="1"/>
</dbReference>
<dbReference type="InterPro" id="IPR036928">
    <property type="entry name" value="AS_sf"/>
</dbReference>
<evidence type="ECO:0000259" key="1">
    <source>
        <dbReference type="Pfam" id="PF01425"/>
    </source>
</evidence>
<dbReference type="InterPro" id="IPR023631">
    <property type="entry name" value="Amidase_dom"/>
</dbReference>
<dbReference type="NCBIfam" id="NF006043">
    <property type="entry name" value="PRK08186.1"/>
    <property type="match status" value="1"/>
</dbReference>
<gene>
    <name evidence="3" type="ORF">GCM10017056_12550</name>
</gene>
<dbReference type="AlphaFoldDB" id="A0A8J3GW62"/>
<evidence type="ECO:0000313" key="3">
    <source>
        <dbReference type="EMBL" id="GHF42292.1"/>
    </source>
</evidence>
<proteinExistence type="predicted"/>
<dbReference type="Pfam" id="PF01425">
    <property type="entry name" value="Amidase"/>
    <property type="match status" value="1"/>
</dbReference>
<comment type="caution">
    <text evidence="3">The sequence shown here is derived from an EMBL/GenBank/DDBJ whole genome shotgun (WGS) entry which is preliminary data.</text>
</comment>
<dbReference type="Gene3D" id="3.10.490.10">
    <property type="entry name" value="Gamma-glutamyl cyclotransferase-like"/>
    <property type="match status" value="1"/>
</dbReference>
<dbReference type="InterPro" id="IPR014085">
    <property type="entry name" value="Allophanate_hydrolase"/>
</dbReference>
<keyword evidence="4" id="KW-1185">Reference proteome</keyword>
<sequence>MGRSVPGWVVHFLHRFCELLAFAFRAATQEAGQGHRAAGADVKEDQMPDLTMTLPALRAAYAEGTSTDEVLAQVYARLEKIADPAIFLAMPTLEQAQAEGRALGAYDADKPLWGVPFAVKDNINVAGYPTTAACPAFAYVAETDAHVVARLRAAGGIFVGKTNLDQFATGLVGVRSPYGVPRNSIDPLIVPGGSSSGSAVAVGHGIVPLALGTDTAGSGRVPAALNNIVGLKPTLGALSASGVVPACRSIETVSVFALTIADAWEAFRVLCDYDASDAYARKVPAPALAARDAPPVIGIPDAASIRFLGDEAQARSFAAAVELLRAEGCEVREIDFAPLYGVAQMLYEGAWVAERYTVIEDLMRTDPEAILPVTRQIIGKAEGMSAADAFRGIYRLKEMSRAAEPLLAGLDMLCVPTIPTFYSLADLEADPVTPNSNFGTYTNFVNLLDMCGLAVPVPARDDGRPGSVTLLARAGQDAALAVTGMALERAGKRRLGATRWRFAPPPALPRAEAERITLAVCGAHMTGLPLNNQLTSRGGSFIAEARTSDAYRFYRLAGGPPFRPGLVRGLPREGAPIALELWSLPLAEVGGFLAGIPSPLGLGTIELEDGRMVQGFLCEAAAVECAEDITALGGWRAHIAG</sequence>
<dbReference type="Proteomes" id="UP000626220">
    <property type="component" value="Unassembled WGS sequence"/>
</dbReference>
<feature type="domain" description="Amidase" evidence="1">
    <location>
        <begin position="69"/>
        <end position="480"/>
    </location>
</feature>
<name>A0A8J3GW62_9RHOB</name>
<dbReference type="PANTHER" id="PTHR11895">
    <property type="entry name" value="TRANSAMIDASE"/>
    <property type="match status" value="1"/>
</dbReference>
<dbReference type="NCBIfam" id="TIGR02713">
    <property type="entry name" value="allophanate_hyd"/>
    <property type="match status" value="1"/>
</dbReference>